<reference evidence="5 6" key="1">
    <citation type="journal article" date="2023" name="Int. J. Syst. Evol. Microbiol.">
        <title>Ligilactobacillus ubinensis sp. nov., a novel species isolated from the wild ferment of a durian fruit (Durio zibethinus).</title>
        <authorList>
            <person name="Heng Y.C."/>
            <person name="Menon N."/>
            <person name="Chen B."/>
            <person name="Loo B.Z.L."/>
            <person name="Wong G.W.J."/>
            <person name="Lim A.C.H."/>
            <person name="Silvaraju S."/>
            <person name="Kittelmann S."/>
        </authorList>
    </citation>
    <scope>NUCLEOTIDE SEQUENCE [LARGE SCALE GENOMIC DNA]</scope>
    <source>
        <strain evidence="5 6">WILCCON 0076</strain>
    </source>
</reference>
<evidence type="ECO:0000256" key="2">
    <source>
        <dbReference type="ARBA" id="ARBA00023125"/>
    </source>
</evidence>
<dbReference type="InterPro" id="IPR050313">
    <property type="entry name" value="Carb_Metab_HTH_regulators"/>
</dbReference>
<dbReference type="Gene3D" id="1.10.10.10">
    <property type="entry name" value="Winged helix-like DNA-binding domain superfamily/Winged helix DNA-binding domain"/>
    <property type="match status" value="1"/>
</dbReference>
<dbReference type="SMART" id="SM00420">
    <property type="entry name" value="HTH_DEOR"/>
    <property type="match status" value="1"/>
</dbReference>
<sequence>MLKEERISAIADYIKEMQTVSMADLVNRFGVSPNTLRRDLSKLLENGNFKKIYGGVTVNNNNKSLIDYTERKSKTSKDKISIGKVAASLFESGDLIFLDSGTTTDAISNFLPRNISYTLITNSLQLIVAASELSNVKLLIIGNQFNPKTQSFTGTDEDTLFNKYNINKAFMSATGISLNNGVTNSEFNEFKIKSQVLTKSLSNPNQENILLIDHTKFDRTALLTYAQINQFSKIITSGEAPLKYKEYFEKNNIELINSHLKTKPSVNPHK</sequence>
<proteinExistence type="predicted"/>
<dbReference type="GO" id="GO:0003700">
    <property type="term" value="F:DNA-binding transcription factor activity"/>
    <property type="evidence" value="ECO:0007669"/>
    <property type="project" value="InterPro"/>
</dbReference>
<dbReference type="InterPro" id="IPR018356">
    <property type="entry name" value="Tscrpt_reg_HTH_DeoR_CS"/>
</dbReference>
<dbReference type="PRINTS" id="PR00037">
    <property type="entry name" value="HTHLACR"/>
</dbReference>
<dbReference type="PANTHER" id="PTHR30363:SF60">
    <property type="entry name" value="HTH-TYPE TRANSCRIPTIONAL REGULATOR IOLR"/>
    <property type="match status" value="1"/>
</dbReference>
<keyword evidence="6" id="KW-1185">Reference proteome</keyword>
<feature type="domain" description="HTH deoR-type" evidence="4">
    <location>
        <begin position="3"/>
        <end position="58"/>
    </location>
</feature>
<protein>
    <submittedName>
        <fullName evidence="5">DeoR/GlpR family DNA-binding transcription regulator</fullName>
    </submittedName>
</protein>
<name>A0A9X2FM02_9LACO</name>
<dbReference type="AlphaFoldDB" id="A0A9X2FM02"/>
<organism evidence="5 6">
    <name type="scientific">Ligilactobacillus ubinensis</name>
    <dbReference type="NCBI Taxonomy" id="2876789"/>
    <lineage>
        <taxon>Bacteria</taxon>
        <taxon>Bacillati</taxon>
        <taxon>Bacillota</taxon>
        <taxon>Bacilli</taxon>
        <taxon>Lactobacillales</taxon>
        <taxon>Lactobacillaceae</taxon>
        <taxon>Ligilactobacillus</taxon>
    </lineage>
</organism>
<dbReference type="InterPro" id="IPR014036">
    <property type="entry name" value="DeoR-like_C"/>
</dbReference>
<dbReference type="InterPro" id="IPR036390">
    <property type="entry name" value="WH_DNA-bd_sf"/>
</dbReference>
<dbReference type="InterPro" id="IPR001034">
    <property type="entry name" value="DeoR_HTH"/>
</dbReference>
<dbReference type="PANTHER" id="PTHR30363">
    <property type="entry name" value="HTH-TYPE TRANSCRIPTIONAL REGULATOR SRLR-RELATED"/>
    <property type="match status" value="1"/>
</dbReference>
<dbReference type="InterPro" id="IPR037171">
    <property type="entry name" value="NagB/RpiA_transferase-like"/>
</dbReference>
<dbReference type="Pfam" id="PF08220">
    <property type="entry name" value="HTH_DeoR"/>
    <property type="match status" value="1"/>
</dbReference>
<evidence type="ECO:0000313" key="6">
    <source>
        <dbReference type="Proteomes" id="UP001139006"/>
    </source>
</evidence>
<keyword evidence="3" id="KW-0804">Transcription</keyword>
<dbReference type="Proteomes" id="UP001139006">
    <property type="component" value="Unassembled WGS sequence"/>
</dbReference>
<dbReference type="RefSeq" id="WP_253362239.1">
    <property type="nucleotide sequence ID" value="NZ_JAIULA010000038.1"/>
</dbReference>
<dbReference type="SUPFAM" id="SSF100950">
    <property type="entry name" value="NagB/RpiA/CoA transferase-like"/>
    <property type="match status" value="1"/>
</dbReference>
<accession>A0A9X2FM02</accession>
<dbReference type="Pfam" id="PF00455">
    <property type="entry name" value="DeoRC"/>
    <property type="match status" value="1"/>
</dbReference>
<evidence type="ECO:0000259" key="4">
    <source>
        <dbReference type="PROSITE" id="PS51000"/>
    </source>
</evidence>
<gene>
    <name evidence="5" type="ORF">LB941_12095</name>
</gene>
<dbReference type="SUPFAM" id="SSF46785">
    <property type="entry name" value="Winged helix' DNA-binding domain"/>
    <property type="match status" value="1"/>
</dbReference>
<dbReference type="SMART" id="SM01134">
    <property type="entry name" value="DeoRC"/>
    <property type="match status" value="1"/>
</dbReference>
<dbReference type="InterPro" id="IPR036388">
    <property type="entry name" value="WH-like_DNA-bd_sf"/>
</dbReference>
<keyword evidence="1" id="KW-0805">Transcription regulation</keyword>
<evidence type="ECO:0000256" key="1">
    <source>
        <dbReference type="ARBA" id="ARBA00023015"/>
    </source>
</evidence>
<dbReference type="EMBL" id="JAIULA010000038">
    <property type="protein sequence ID" value="MCP0888071.1"/>
    <property type="molecule type" value="Genomic_DNA"/>
</dbReference>
<comment type="caution">
    <text evidence="5">The sequence shown here is derived from an EMBL/GenBank/DDBJ whole genome shotgun (WGS) entry which is preliminary data.</text>
</comment>
<keyword evidence="2 5" id="KW-0238">DNA-binding</keyword>
<dbReference type="PROSITE" id="PS00894">
    <property type="entry name" value="HTH_DEOR_1"/>
    <property type="match status" value="1"/>
</dbReference>
<evidence type="ECO:0000256" key="3">
    <source>
        <dbReference type="ARBA" id="ARBA00023163"/>
    </source>
</evidence>
<dbReference type="GO" id="GO:0003677">
    <property type="term" value="F:DNA binding"/>
    <property type="evidence" value="ECO:0007669"/>
    <property type="project" value="UniProtKB-KW"/>
</dbReference>
<dbReference type="PROSITE" id="PS51000">
    <property type="entry name" value="HTH_DEOR_2"/>
    <property type="match status" value="1"/>
</dbReference>
<evidence type="ECO:0000313" key="5">
    <source>
        <dbReference type="EMBL" id="MCP0888071.1"/>
    </source>
</evidence>